<organism evidence="1 2">
    <name type="scientific">Neisseria cinerea ATCC 14685</name>
    <dbReference type="NCBI Taxonomy" id="546262"/>
    <lineage>
        <taxon>Bacteria</taxon>
        <taxon>Pseudomonadati</taxon>
        <taxon>Pseudomonadota</taxon>
        <taxon>Betaproteobacteria</taxon>
        <taxon>Neisseriales</taxon>
        <taxon>Neisseriaceae</taxon>
        <taxon>Neisseria</taxon>
    </lineage>
</organism>
<dbReference type="Proteomes" id="UP000003294">
    <property type="component" value="Unassembled WGS sequence"/>
</dbReference>
<proteinExistence type="predicted"/>
<dbReference type="STRING" id="546262.NEICINOT_04513"/>
<reference evidence="1 2" key="1">
    <citation type="submission" date="2009-10" db="EMBL/GenBank/DDBJ databases">
        <authorList>
            <person name="Weinstock G."/>
            <person name="Sodergren E."/>
            <person name="Clifton S."/>
            <person name="Fulton L."/>
            <person name="Fulton B."/>
            <person name="Courtney L."/>
            <person name="Fronick C."/>
            <person name="Harrison M."/>
            <person name="Strong C."/>
            <person name="Farmer C."/>
            <person name="Delahaunty K."/>
            <person name="Markovic C."/>
            <person name="Hall O."/>
            <person name="Minx P."/>
            <person name="Tomlinson C."/>
            <person name="Mitreva M."/>
            <person name="Nelson J."/>
            <person name="Hou S."/>
            <person name="Wollam A."/>
            <person name="Pepin K.H."/>
            <person name="Johnson M."/>
            <person name="Bhonagiri V."/>
            <person name="Nash W.E."/>
            <person name="Warren W."/>
            <person name="Chinwalla A."/>
            <person name="Mardis E.R."/>
            <person name="Wilson R.K."/>
        </authorList>
    </citation>
    <scope>NUCLEOTIDE SEQUENCE [LARGE SCALE GENOMIC DNA]</scope>
    <source>
        <strain evidence="1 2">ATCC 14685</strain>
    </source>
</reference>
<name>D0W4B6_NEICI</name>
<gene>
    <name evidence="1" type="ORF">NEICINOT_04513</name>
</gene>
<comment type="caution">
    <text evidence="1">The sequence shown here is derived from an EMBL/GenBank/DDBJ whole genome shotgun (WGS) entry which is preliminary data.</text>
</comment>
<evidence type="ECO:0000313" key="1">
    <source>
        <dbReference type="EMBL" id="EEZ71438.1"/>
    </source>
</evidence>
<dbReference type="AlphaFoldDB" id="D0W4B6"/>
<accession>D0W4B6</accession>
<protein>
    <submittedName>
        <fullName evidence="1">Uncharacterized protein</fullName>
    </submittedName>
</protein>
<evidence type="ECO:0000313" key="2">
    <source>
        <dbReference type="Proteomes" id="UP000003294"/>
    </source>
</evidence>
<sequence length="59" mass="6931">MPKRKKIILWNVMPSEQTFRRHDCKHLTAPRTLRHNGGHAFRQKDKICQPKPLPCSAAR</sequence>
<dbReference type="EMBL" id="ACDY02000008">
    <property type="protein sequence ID" value="EEZ71438.1"/>
    <property type="molecule type" value="Genomic_DNA"/>
</dbReference>